<comment type="caution">
    <text evidence="3">The sequence shown here is derived from an EMBL/GenBank/DDBJ whole genome shotgun (WGS) entry which is preliminary data.</text>
</comment>
<dbReference type="Pfam" id="PF13738">
    <property type="entry name" value="Pyr_redox_3"/>
    <property type="match status" value="1"/>
</dbReference>
<proteinExistence type="predicted"/>
<dbReference type="Gene3D" id="3.50.50.60">
    <property type="entry name" value="FAD/NAD(P)-binding domain"/>
    <property type="match status" value="1"/>
</dbReference>
<dbReference type="GO" id="GO:0004497">
    <property type="term" value="F:monooxygenase activity"/>
    <property type="evidence" value="ECO:0007669"/>
    <property type="project" value="TreeGrafter"/>
</dbReference>
<evidence type="ECO:0000313" key="4">
    <source>
        <dbReference type="Proteomes" id="UP000309133"/>
    </source>
</evidence>
<dbReference type="InterPro" id="IPR036188">
    <property type="entry name" value="FAD/NAD-bd_sf"/>
</dbReference>
<sequence>MTMTLTVPPRATEDRLTGLPVAIIGAGPIGLAAAAQLLERGIKVVVYEAGDHAGAAVTQWGHTRLFTPWEHLIDPAARRLLDAGGWVSPVSDELPLGSQLVRDYLAPLAATTELAPRIRYRSRVTAVSREGMDRTRSTGRASTPFLLRIQSTGETIDVLARAVIDTSGTYSTPNSLASSGLDPLGSSGGGAFVSHALPDVLGAERARFAGRRVLVVGAGHSAANTLLKLAELATEEPGTDITWAIRGADPVRVYGSDGDELEERGKLGGRVHELVRSGAVTLLDRFEIERLDESEGACAVTARRGAAPASVTVDVVVNATGFRPDLDMLREVRVSLDEIVEAPRALAPLIDPNLHSCGTVEPHGVAELAHPESNFFIAGMKSYGRAPTFLLLTGYEQVRSIADELAGNHAAARQVQLVLPQTGVCSTDLGSGGAGCCAVEPATSETMWEANSSAETTGADPKSSGCCA</sequence>
<reference evidence="3 4" key="1">
    <citation type="submission" date="2019-04" db="EMBL/GenBank/DDBJ databases">
        <authorList>
            <person name="Jiang L."/>
        </authorList>
    </citation>
    <scope>NUCLEOTIDE SEQUENCE [LARGE SCALE GENOMIC DNA]</scope>
    <source>
        <strain evidence="3 4">YIM 131853</strain>
    </source>
</reference>
<evidence type="ECO:0000313" key="3">
    <source>
        <dbReference type="EMBL" id="THG30070.1"/>
    </source>
</evidence>
<dbReference type="PRINTS" id="PR00368">
    <property type="entry name" value="FADPNR"/>
</dbReference>
<dbReference type="PANTHER" id="PTHR43539">
    <property type="entry name" value="FLAVIN-BINDING MONOOXYGENASE-LIKE PROTEIN (AFU_ORTHOLOGUE AFUA_4G09220)"/>
    <property type="match status" value="1"/>
</dbReference>
<evidence type="ECO:0000256" key="1">
    <source>
        <dbReference type="ARBA" id="ARBA00023002"/>
    </source>
</evidence>
<protein>
    <submittedName>
        <fullName evidence="3">FAD-dependent oxidoreductase</fullName>
    </submittedName>
</protein>
<name>A0A4S4FIC2_9MICO</name>
<dbReference type="SUPFAM" id="SSF51905">
    <property type="entry name" value="FAD/NAD(P)-binding domain"/>
    <property type="match status" value="1"/>
</dbReference>
<accession>A0A4S4FIC2</accession>
<dbReference type="InterPro" id="IPR050982">
    <property type="entry name" value="Auxin_biosynth/cation_transpt"/>
</dbReference>
<dbReference type="OrthoDB" id="7279140at2"/>
<keyword evidence="1" id="KW-0560">Oxidoreductase</keyword>
<dbReference type="Proteomes" id="UP000309133">
    <property type="component" value="Unassembled WGS sequence"/>
</dbReference>
<dbReference type="RefSeq" id="WP_136428457.1">
    <property type="nucleotide sequence ID" value="NZ_SSSM01000005.1"/>
</dbReference>
<feature type="region of interest" description="Disordered" evidence="2">
    <location>
        <begin position="448"/>
        <end position="468"/>
    </location>
</feature>
<dbReference type="AlphaFoldDB" id="A0A4S4FIC2"/>
<evidence type="ECO:0000256" key="2">
    <source>
        <dbReference type="SAM" id="MobiDB-lite"/>
    </source>
</evidence>
<keyword evidence="4" id="KW-1185">Reference proteome</keyword>
<dbReference type="EMBL" id="SSSM01000005">
    <property type="protein sequence ID" value="THG30070.1"/>
    <property type="molecule type" value="Genomic_DNA"/>
</dbReference>
<organism evidence="3 4">
    <name type="scientific">Naasia lichenicola</name>
    <dbReference type="NCBI Taxonomy" id="2565933"/>
    <lineage>
        <taxon>Bacteria</taxon>
        <taxon>Bacillati</taxon>
        <taxon>Actinomycetota</taxon>
        <taxon>Actinomycetes</taxon>
        <taxon>Micrococcales</taxon>
        <taxon>Microbacteriaceae</taxon>
        <taxon>Naasia</taxon>
    </lineage>
</organism>
<dbReference type="PANTHER" id="PTHR43539:SF78">
    <property type="entry name" value="FLAVIN-CONTAINING MONOOXYGENASE"/>
    <property type="match status" value="1"/>
</dbReference>
<gene>
    <name evidence="3" type="ORF">E6C64_15650</name>
</gene>
<dbReference type="PRINTS" id="PR00411">
    <property type="entry name" value="PNDRDTASEI"/>
</dbReference>
<dbReference type="GO" id="GO:0050660">
    <property type="term" value="F:flavin adenine dinucleotide binding"/>
    <property type="evidence" value="ECO:0007669"/>
    <property type="project" value="TreeGrafter"/>
</dbReference>